<dbReference type="OrthoDB" id="821920at2"/>
<sequence length="279" mass="31270">MRLFLKHIGFVLLLFIGVSSAIAYGSLWALRQGSFYKPSFLERQVASSSFDYIVLGSSTGLTTLNTQVIDSVLGTQGINLSMDDTALSSQYLMLQHFLGSGKQTPVCILAASILDYDVTDPVLSGNDYRFLPYGSEGYVQAYYDSFSDDSAWILSNSNWFPMLGVGYFNVELFYPSLVSLIEPNKRNRFDAYGNYSYPTTTQVSRPIVLRHGKTLQFKNPYFKKIQDLCAVNDITLLVYIPPHKTLAVSTGFTSFSVINHSDLLQDGLYFYDDFHVNGL</sequence>
<dbReference type="Proteomes" id="UP000198705">
    <property type="component" value="Unassembled WGS sequence"/>
</dbReference>
<dbReference type="EMBL" id="FOVN01000003">
    <property type="protein sequence ID" value="SFN72400.1"/>
    <property type="molecule type" value="Genomic_DNA"/>
</dbReference>
<name>A0A1I5BCM9_9FLAO</name>
<accession>A0A1I5BCM9</accession>
<evidence type="ECO:0000313" key="2">
    <source>
        <dbReference type="Proteomes" id="UP000198705"/>
    </source>
</evidence>
<evidence type="ECO:0000313" key="1">
    <source>
        <dbReference type="EMBL" id="SFN72400.1"/>
    </source>
</evidence>
<dbReference type="STRING" id="649333.SAMN04487989_10319"/>
<proteinExistence type="predicted"/>
<gene>
    <name evidence="1" type="ORF">SAMN04487989_10319</name>
</gene>
<protein>
    <submittedName>
        <fullName evidence="1">Uncharacterized protein</fullName>
    </submittedName>
</protein>
<organism evidence="1 2">
    <name type="scientific">Bizionia echini</name>
    <dbReference type="NCBI Taxonomy" id="649333"/>
    <lineage>
        <taxon>Bacteria</taxon>
        <taxon>Pseudomonadati</taxon>
        <taxon>Bacteroidota</taxon>
        <taxon>Flavobacteriia</taxon>
        <taxon>Flavobacteriales</taxon>
        <taxon>Flavobacteriaceae</taxon>
        <taxon>Bizionia</taxon>
    </lineage>
</organism>
<dbReference type="RefSeq" id="WP_092207607.1">
    <property type="nucleotide sequence ID" value="NZ_FOVN01000003.1"/>
</dbReference>
<reference evidence="2" key="1">
    <citation type="submission" date="2016-10" db="EMBL/GenBank/DDBJ databases">
        <authorList>
            <person name="Varghese N."/>
            <person name="Submissions S."/>
        </authorList>
    </citation>
    <scope>NUCLEOTIDE SEQUENCE [LARGE SCALE GENOMIC DNA]</scope>
    <source>
        <strain evidence="2">DSM 23925</strain>
    </source>
</reference>
<keyword evidence="2" id="KW-1185">Reference proteome</keyword>
<dbReference type="AlphaFoldDB" id="A0A1I5BCM9"/>